<name>A0A0C3KSL3_PISTI</name>
<sequence length="153" mass="15874">MLKAHQACIDLEKNVLRIQGCEVAFLAEHELPEKARAMEMAGEIPPSPVVNTSAVGAGMGRAGVDGPSVPGHLRESSGLGLHSFSGGGQRLGSMPAASDSQGSHPRAGRSETSRFPENSIQTLMDLGVVREEAVRLLEAAGGSVDVAASMLFL</sequence>
<proteinExistence type="predicted"/>
<dbReference type="HOGENOM" id="CLU_1971651_0_0_1"/>
<evidence type="ECO:0000256" key="1">
    <source>
        <dbReference type="SAM" id="MobiDB-lite"/>
    </source>
</evidence>
<reference evidence="4" key="2">
    <citation type="submission" date="2015-01" db="EMBL/GenBank/DDBJ databases">
        <title>Evolutionary Origins and Diversification of the Mycorrhizal Mutualists.</title>
        <authorList>
            <consortium name="DOE Joint Genome Institute"/>
            <consortium name="Mycorrhizal Genomics Consortium"/>
            <person name="Kohler A."/>
            <person name="Kuo A."/>
            <person name="Nagy L.G."/>
            <person name="Floudas D."/>
            <person name="Copeland A."/>
            <person name="Barry K.W."/>
            <person name="Cichocki N."/>
            <person name="Veneault-Fourrey C."/>
            <person name="LaButti K."/>
            <person name="Lindquist E.A."/>
            <person name="Lipzen A."/>
            <person name="Lundell T."/>
            <person name="Morin E."/>
            <person name="Murat C."/>
            <person name="Riley R."/>
            <person name="Ohm R."/>
            <person name="Sun H."/>
            <person name="Tunlid A."/>
            <person name="Henrissat B."/>
            <person name="Grigoriev I.V."/>
            <person name="Hibbett D.S."/>
            <person name="Martin F."/>
        </authorList>
    </citation>
    <scope>NUCLEOTIDE SEQUENCE [LARGE SCALE GENOMIC DNA]</scope>
    <source>
        <strain evidence="4">Marx 270</strain>
    </source>
</reference>
<dbReference type="STRING" id="870435.A0A0C3KSL3"/>
<dbReference type="AlphaFoldDB" id="A0A0C3KSL3"/>
<dbReference type="OrthoDB" id="1047367at2759"/>
<dbReference type="PANTHER" id="PTHR15397">
    <property type="entry name" value="SODIUM-GLUCOSE COTRANSPORTER REGULATORY PROTEIN -RELATED"/>
    <property type="match status" value="1"/>
</dbReference>
<dbReference type="PANTHER" id="PTHR15397:SF3">
    <property type="entry name" value="DNA DAMAGE INDUCIBLE 1 HOMOLOG 2"/>
    <property type="match status" value="1"/>
</dbReference>
<evidence type="ECO:0000259" key="2">
    <source>
        <dbReference type="PROSITE" id="PS50030"/>
    </source>
</evidence>
<gene>
    <name evidence="3" type="ORF">M404DRAFT_680098</name>
</gene>
<dbReference type="InParanoid" id="A0A0C3KSL3"/>
<reference evidence="3 4" key="1">
    <citation type="submission" date="2014-04" db="EMBL/GenBank/DDBJ databases">
        <authorList>
            <consortium name="DOE Joint Genome Institute"/>
            <person name="Kuo A."/>
            <person name="Kohler A."/>
            <person name="Costa M.D."/>
            <person name="Nagy L.G."/>
            <person name="Floudas D."/>
            <person name="Copeland A."/>
            <person name="Barry K.W."/>
            <person name="Cichocki N."/>
            <person name="Veneault-Fourrey C."/>
            <person name="LaButti K."/>
            <person name="Lindquist E.A."/>
            <person name="Lipzen A."/>
            <person name="Lundell T."/>
            <person name="Morin E."/>
            <person name="Murat C."/>
            <person name="Sun H."/>
            <person name="Tunlid A."/>
            <person name="Henrissat B."/>
            <person name="Grigoriev I.V."/>
            <person name="Hibbett D.S."/>
            <person name="Martin F."/>
            <person name="Nordberg H.P."/>
            <person name="Cantor M.N."/>
            <person name="Hua S.X."/>
        </authorList>
    </citation>
    <scope>NUCLEOTIDE SEQUENCE [LARGE SCALE GENOMIC DNA]</scope>
    <source>
        <strain evidence="3 4">Marx 270</strain>
    </source>
</reference>
<evidence type="ECO:0000313" key="3">
    <source>
        <dbReference type="EMBL" id="KIO12512.1"/>
    </source>
</evidence>
<organism evidence="3 4">
    <name type="scientific">Pisolithus tinctorius Marx 270</name>
    <dbReference type="NCBI Taxonomy" id="870435"/>
    <lineage>
        <taxon>Eukaryota</taxon>
        <taxon>Fungi</taxon>
        <taxon>Dikarya</taxon>
        <taxon>Basidiomycota</taxon>
        <taxon>Agaricomycotina</taxon>
        <taxon>Agaricomycetes</taxon>
        <taxon>Agaricomycetidae</taxon>
        <taxon>Boletales</taxon>
        <taxon>Sclerodermatineae</taxon>
        <taxon>Pisolithaceae</taxon>
        <taxon>Pisolithus</taxon>
    </lineage>
</organism>
<feature type="domain" description="UBA" evidence="2">
    <location>
        <begin position="114"/>
        <end position="153"/>
    </location>
</feature>
<dbReference type="SMART" id="SM00165">
    <property type="entry name" value="UBA"/>
    <property type="match status" value="1"/>
</dbReference>
<dbReference type="Gene3D" id="1.10.8.10">
    <property type="entry name" value="DNA helicase RuvA subunit, C-terminal domain"/>
    <property type="match status" value="1"/>
</dbReference>
<dbReference type="SUPFAM" id="SSF46934">
    <property type="entry name" value="UBA-like"/>
    <property type="match status" value="1"/>
</dbReference>
<dbReference type="PROSITE" id="PS50030">
    <property type="entry name" value="UBA"/>
    <property type="match status" value="1"/>
</dbReference>
<feature type="region of interest" description="Disordered" evidence="1">
    <location>
        <begin position="55"/>
        <end position="118"/>
    </location>
</feature>
<dbReference type="InterPro" id="IPR009060">
    <property type="entry name" value="UBA-like_sf"/>
</dbReference>
<dbReference type="Proteomes" id="UP000054217">
    <property type="component" value="Unassembled WGS sequence"/>
</dbReference>
<accession>A0A0C3KSL3</accession>
<dbReference type="EMBL" id="KN831947">
    <property type="protein sequence ID" value="KIO12512.1"/>
    <property type="molecule type" value="Genomic_DNA"/>
</dbReference>
<dbReference type="CDD" id="cd14310">
    <property type="entry name" value="UBA_cnDdi1_like"/>
    <property type="match status" value="1"/>
</dbReference>
<dbReference type="InterPro" id="IPR015940">
    <property type="entry name" value="UBA"/>
</dbReference>
<evidence type="ECO:0000313" key="4">
    <source>
        <dbReference type="Proteomes" id="UP000054217"/>
    </source>
</evidence>
<keyword evidence="4" id="KW-1185">Reference proteome</keyword>
<protein>
    <recommendedName>
        <fullName evidence="2">UBA domain-containing protein</fullName>
    </recommendedName>
</protein>